<organism evidence="2 3">
    <name type="scientific">Belliella calami</name>
    <dbReference type="NCBI Taxonomy" id="2923436"/>
    <lineage>
        <taxon>Bacteria</taxon>
        <taxon>Pseudomonadati</taxon>
        <taxon>Bacteroidota</taxon>
        <taxon>Cytophagia</taxon>
        <taxon>Cytophagales</taxon>
        <taxon>Cyclobacteriaceae</taxon>
        <taxon>Belliella</taxon>
    </lineage>
</organism>
<dbReference type="RefSeq" id="WP_241275145.1">
    <property type="nucleotide sequence ID" value="NZ_JAKZGS010000008.1"/>
</dbReference>
<name>A0ABS9UQC9_9BACT</name>
<gene>
    <name evidence="2" type="ORF">MM236_11565</name>
</gene>
<dbReference type="InterPro" id="IPR048423">
    <property type="entry name" value="DRL_cat"/>
</dbReference>
<dbReference type="Gene3D" id="3.40.50.720">
    <property type="entry name" value="NAD(P)-binding Rossmann-like Domain"/>
    <property type="match status" value="1"/>
</dbReference>
<dbReference type="SUPFAM" id="SSF51735">
    <property type="entry name" value="NAD(P)-binding Rossmann-fold domains"/>
    <property type="match status" value="1"/>
</dbReference>
<protein>
    <submittedName>
        <fullName evidence="2">NAD(P)-dependent oxidoreductase</fullName>
    </submittedName>
</protein>
<dbReference type="Proteomes" id="UP001165488">
    <property type="component" value="Unassembled WGS sequence"/>
</dbReference>
<dbReference type="PANTHER" id="PTHR37850">
    <property type="entry name" value="STRU PROTEIN"/>
    <property type="match status" value="1"/>
</dbReference>
<evidence type="ECO:0000259" key="1">
    <source>
        <dbReference type="Pfam" id="PF21135"/>
    </source>
</evidence>
<dbReference type="PANTHER" id="PTHR37850:SF1">
    <property type="entry name" value="SAF DOMAIN PROTEIN"/>
    <property type="match status" value="1"/>
</dbReference>
<comment type="caution">
    <text evidence="2">The sequence shown here is derived from an EMBL/GenBank/DDBJ whole genome shotgun (WGS) entry which is preliminary data.</text>
</comment>
<keyword evidence="3" id="KW-1185">Reference proteome</keyword>
<dbReference type="EMBL" id="JAKZGS010000008">
    <property type="protein sequence ID" value="MCH7398634.1"/>
    <property type="molecule type" value="Genomic_DNA"/>
</dbReference>
<dbReference type="CDD" id="cd11616">
    <property type="entry name" value="SAF_DH_OX_like"/>
    <property type="match status" value="1"/>
</dbReference>
<reference evidence="2" key="1">
    <citation type="submission" date="2022-03" db="EMBL/GenBank/DDBJ databases">
        <title>De novo assembled genomes of Belliella spp. (Cyclobacteriaceae) strains.</title>
        <authorList>
            <person name="Szabo A."/>
            <person name="Korponai K."/>
            <person name="Felfoldi T."/>
        </authorList>
    </citation>
    <scope>NUCLEOTIDE SEQUENCE</scope>
    <source>
        <strain evidence="2">DSM 107340</strain>
    </source>
</reference>
<evidence type="ECO:0000313" key="2">
    <source>
        <dbReference type="EMBL" id="MCH7398634.1"/>
    </source>
</evidence>
<evidence type="ECO:0000313" key="3">
    <source>
        <dbReference type="Proteomes" id="UP001165488"/>
    </source>
</evidence>
<dbReference type="InterPro" id="IPR036291">
    <property type="entry name" value="NAD(P)-bd_dom_sf"/>
</dbReference>
<sequence length="393" mass="43318">MSQKEKIKVGLVGTGWIIRGLTKLLNASREMQVAGVLTRREGKIEELYVPDENVYHIPESLFLKSDVIVVSTGDPIYSTAIINEAFKYGLPVVTMDADTMVTTGTWLSRKGLITESNGDQPGCLAMLRREVVEMGFTPFVYGNIKGFLNKTPSLEDMTYWSNKQGYSLSSVTSFTDGTKLQIEQALVANAFEVGIAQQGLLGLQTEDFVNSTYQLGEIAEKIGMPISDYVLSRTAPPGVFIVSKHLEELRIELGTYKMGDGPFYHHCKPTHLCFFEIPGTIKRLIHQNEILIDNSDNPTVSVAAIAKRKLVKGDFIVNGIGGFDMRGEAIRIIDEPNHVPIGLMQNVVLKENVEEGQVIKFSDIDIPPSLALTAWFEILDSIDVGNITSLSIG</sequence>
<feature type="domain" description="Oxidoreductase DRL-like catalytic" evidence="1">
    <location>
        <begin position="118"/>
        <end position="277"/>
    </location>
</feature>
<dbReference type="Pfam" id="PF21135">
    <property type="entry name" value="DRL_cat"/>
    <property type="match status" value="1"/>
</dbReference>
<accession>A0ABS9UQC9</accession>
<proteinExistence type="predicted"/>